<dbReference type="Proteomes" id="UP000239504">
    <property type="component" value="Unassembled WGS sequence"/>
</dbReference>
<accession>A0A2S7JZ31</accession>
<feature type="chain" id="PRO_5015454345" description="Lipoprotein" evidence="1">
    <location>
        <begin position="22"/>
        <end position="353"/>
    </location>
</feature>
<evidence type="ECO:0000256" key="1">
    <source>
        <dbReference type="SAM" id="SignalP"/>
    </source>
</evidence>
<evidence type="ECO:0000313" key="2">
    <source>
        <dbReference type="EMBL" id="PQA85515.1"/>
    </source>
</evidence>
<dbReference type="AlphaFoldDB" id="A0A2S7JZ31"/>
<dbReference type="PANTHER" id="PTHR11799:SF12">
    <property type="entry name" value="PARAOXONASE-RELATED"/>
    <property type="match status" value="1"/>
</dbReference>
<sequence>MGKTLLKIAALALLLAACGRAEIGAAKYGGDDCRRVSLIDAATGAAVRGAEDFALDAENGRLFISAYDRRAVEKAARKKRETLPQGGLYAVALADLFNPETQALKAESLASPADFAGGLHPHGLSFDAANHELVFINRAYRRDGRKWTMTPHLRRIGANGEVYVGVAEAAHCAANDVAADADGVVTSFDHGSCGLGAGFENVFGLKRSGVARRGETLFDKALFANGLAHRQNGDLVMAATREDALLTLGDDFAETGRIAIPGGPDNLTIADDGDIVAAAHPSLFKLMLTRKFGFGAAPSRIVKADPETGAVEILFDDPKGALFSAATVAIETENGLAAGSVTDEGLLVCQAAS</sequence>
<dbReference type="PROSITE" id="PS51257">
    <property type="entry name" value="PROKAR_LIPOPROTEIN"/>
    <property type="match status" value="1"/>
</dbReference>
<evidence type="ECO:0000313" key="3">
    <source>
        <dbReference type="Proteomes" id="UP000239504"/>
    </source>
</evidence>
<gene>
    <name evidence="2" type="ORF">CW354_21485</name>
</gene>
<dbReference type="InterPro" id="IPR011042">
    <property type="entry name" value="6-blade_b-propeller_TolB-like"/>
</dbReference>
<dbReference type="InterPro" id="IPR051288">
    <property type="entry name" value="Serum_paraoxonase/arylesterase"/>
</dbReference>
<proteinExistence type="predicted"/>
<dbReference type="SUPFAM" id="SSF63829">
    <property type="entry name" value="Calcium-dependent phosphotriesterase"/>
    <property type="match status" value="1"/>
</dbReference>
<reference evidence="2 3" key="1">
    <citation type="submission" date="2017-12" db="EMBL/GenBank/DDBJ databases">
        <authorList>
            <person name="Hurst M.R.H."/>
        </authorList>
    </citation>
    <scope>NUCLEOTIDE SEQUENCE [LARGE SCALE GENOMIC DNA]</scope>
    <source>
        <strain evidence="2 3">SY-3-19</strain>
    </source>
</reference>
<keyword evidence="3" id="KW-1185">Reference proteome</keyword>
<dbReference type="RefSeq" id="WP_104832155.1">
    <property type="nucleotide sequence ID" value="NZ_PJCH01000017.1"/>
</dbReference>
<dbReference type="PANTHER" id="PTHR11799">
    <property type="entry name" value="PARAOXONASE"/>
    <property type="match status" value="1"/>
</dbReference>
<evidence type="ECO:0008006" key="4">
    <source>
        <dbReference type="Google" id="ProtNLM"/>
    </source>
</evidence>
<feature type="signal peptide" evidence="1">
    <location>
        <begin position="1"/>
        <end position="21"/>
    </location>
</feature>
<dbReference type="OrthoDB" id="7338318at2"/>
<comment type="caution">
    <text evidence="2">The sequence shown here is derived from an EMBL/GenBank/DDBJ whole genome shotgun (WGS) entry which is preliminary data.</text>
</comment>
<protein>
    <recommendedName>
        <fullName evidence="4">Lipoprotein</fullName>
    </recommendedName>
</protein>
<keyword evidence="1" id="KW-0732">Signal</keyword>
<organism evidence="2 3">
    <name type="scientific">Hyphococcus luteus</name>
    <dbReference type="NCBI Taxonomy" id="2058213"/>
    <lineage>
        <taxon>Bacteria</taxon>
        <taxon>Pseudomonadati</taxon>
        <taxon>Pseudomonadota</taxon>
        <taxon>Alphaproteobacteria</taxon>
        <taxon>Parvularculales</taxon>
        <taxon>Parvularculaceae</taxon>
        <taxon>Hyphococcus</taxon>
    </lineage>
</organism>
<dbReference type="EMBL" id="PJCH01000017">
    <property type="protein sequence ID" value="PQA85515.1"/>
    <property type="molecule type" value="Genomic_DNA"/>
</dbReference>
<name>A0A2S7JZ31_9PROT</name>
<dbReference type="Gene3D" id="2.120.10.30">
    <property type="entry name" value="TolB, C-terminal domain"/>
    <property type="match status" value="1"/>
</dbReference>